<reference evidence="4 5" key="1">
    <citation type="submission" date="2019-09" db="EMBL/GenBank/DDBJ databases">
        <title>Genome sequence and assembly of Adhaeribacter sp.</title>
        <authorList>
            <person name="Chhetri G."/>
        </authorList>
    </citation>
    <scope>NUCLEOTIDE SEQUENCE [LARGE SCALE GENOMIC DNA]</scope>
    <source>
        <strain evidence="4 5">DK36</strain>
    </source>
</reference>
<organism evidence="4 5">
    <name type="scientific">Adhaeribacter rhizoryzae</name>
    <dbReference type="NCBI Taxonomy" id="2607907"/>
    <lineage>
        <taxon>Bacteria</taxon>
        <taxon>Pseudomonadati</taxon>
        <taxon>Bacteroidota</taxon>
        <taxon>Cytophagia</taxon>
        <taxon>Cytophagales</taxon>
        <taxon>Hymenobacteraceae</taxon>
        <taxon>Adhaeribacter</taxon>
    </lineage>
</organism>
<dbReference type="PANTHER" id="PTHR30576">
    <property type="entry name" value="COLANIC BIOSYNTHESIS UDP-GLUCOSE LIPID CARRIER TRANSFERASE"/>
    <property type="match status" value="1"/>
</dbReference>
<evidence type="ECO:0000256" key="1">
    <source>
        <dbReference type="ARBA" id="ARBA00006464"/>
    </source>
</evidence>
<name>A0A5M6DGY3_9BACT</name>
<proteinExistence type="inferred from homology"/>
<evidence type="ECO:0000313" key="5">
    <source>
        <dbReference type="Proteomes" id="UP000323426"/>
    </source>
</evidence>
<keyword evidence="5" id="KW-1185">Reference proteome</keyword>
<evidence type="ECO:0000259" key="3">
    <source>
        <dbReference type="Pfam" id="PF02397"/>
    </source>
</evidence>
<sequence length="205" mass="23386">MYQQYFKRALDLGFIILSLPVTLPVVLLTALLLLILQGQNILFKQVRPGQYGKLFTIYKFKTMHDACAPDGTLLPDAERLTQIGQLVRRYSLDELPQLWNVLKGDLSLVGPRPLLPEYLPLYSPEQAKRHQVKPGITGWAQINGRNAITWEQKFNYDVWYAENQSFFLDLKILARTFVKLWKPTDIQAPGSATAERFTGTVPHAS</sequence>
<dbReference type="PANTHER" id="PTHR30576:SF8">
    <property type="entry name" value="UNDECAPRENYL-PHOSPHATE GALACTOSE PHOSPHOTRANSFERASE"/>
    <property type="match status" value="1"/>
</dbReference>
<keyword evidence="4" id="KW-0808">Transferase</keyword>
<keyword evidence="2" id="KW-0812">Transmembrane</keyword>
<dbReference type="EMBL" id="VWSF01000006">
    <property type="protein sequence ID" value="KAA5546817.1"/>
    <property type="molecule type" value="Genomic_DNA"/>
</dbReference>
<dbReference type="GO" id="GO:0016780">
    <property type="term" value="F:phosphotransferase activity, for other substituted phosphate groups"/>
    <property type="evidence" value="ECO:0007669"/>
    <property type="project" value="TreeGrafter"/>
</dbReference>
<keyword evidence="2" id="KW-1133">Transmembrane helix</keyword>
<accession>A0A5M6DGY3</accession>
<comment type="similarity">
    <text evidence="1">Belongs to the bacterial sugar transferase family.</text>
</comment>
<feature type="transmembrane region" description="Helical" evidence="2">
    <location>
        <begin position="12"/>
        <end position="36"/>
    </location>
</feature>
<keyword evidence="2" id="KW-0472">Membrane</keyword>
<dbReference type="Proteomes" id="UP000323426">
    <property type="component" value="Unassembled WGS sequence"/>
</dbReference>
<protein>
    <submittedName>
        <fullName evidence="4">Sugar transferase</fullName>
    </submittedName>
</protein>
<gene>
    <name evidence="4" type="ORF">F0145_10235</name>
</gene>
<evidence type="ECO:0000313" key="4">
    <source>
        <dbReference type="EMBL" id="KAA5546817.1"/>
    </source>
</evidence>
<dbReference type="InterPro" id="IPR003362">
    <property type="entry name" value="Bact_transf"/>
</dbReference>
<comment type="caution">
    <text evidence="4">The sequence shown here is derived from an EMBL/GenBank/DDBJ whole genome shotgun (WGS) entry which is preliminary data.</text>
</comment>
<dbReference type="Pfam" id="PF02397">
    <property type="entry name" value="Bac_transf"/>
    <property type="match status" value="1"/>
</dbReference>
<evidence type="ECO:0000256" key="2">
    <source>
        <dbReference type="SAM" id="Phobius"/>
    </source>
</evidence>
<dbReference type="AlphaFoldDB" id="A0A5M6DGY3"/>
<feature type="domain" description="Bacterial sugar transferase" evidence="3">
    <location>
        <begin position="7"/>
        <end position="180"/>
    </location>
</feature>